<feature type="signal peptide" evidence="2">
    <location>
        <begin position="1"/>
        <end position="25"/>
    </location>
</feature>
<feature type="chain" id="PRO_5020903151" description="Exo-alpha-sialidase" evidence="2">
    <location>
        <begin position="26"/>
        <end position="618"/>
    </location>
</feature>
<keyword evidence="4" id="KW-1185">Reference proteome</keyword>
<feature type="region of interest" description="Disordered" evidence="1">
    <location>
        <begin position="569"/>
        <end position="618"/>
    </location>
</feature>
<dbReference type="SUPFAM" id="SSF50939">
    <property type="entry name" value="Sialidases"/>
    <property type="match status" value="1"/>
</dbReference>
<dbReference type="EMBL" id="SMKL01000091">
    <property type="protein sequence ID" value="TDC46686.1"/>
    <property type="molecule type" value="Genomic_DNA"/>
</dbReference>
<evidence type="ECO:0000256" key="2">
    <source>
        <dbReference type="SAM" id="SignalP"/>
    </source>
</evidence>
<gene>
    <name evidence="3" type="ORF">E1212_26250</name>
</gene>
<proteinExistence type="predicted"/>
<comment type="caution">
    <text evidence="3">The sequence shown here is derived from an EMBL/GenBank/DDBJ whole genome shotgun (WGS) entry which is preliminary data.</text>
</comment>
<keyword evidence="2" id="KW-0732">Signal</keyword>
<reference evidence="3 4" key="1">
    <citation type="submission" date="2019-02" db="EMBL/GenBank/DDBJ databases">
        <title>Draft genome sequences of novel Actinobacteria.</title>
        <authorList>
            <person name="Sahin N."/>
            <person name="Ay H."/>
            <person name="Saygin H."/>
        </authorList>
    </citation>
    <scope>NUCLEOTIDE SEQUENCE [LARGE SCALE GENOMIC DNA]</scope>
    <source>
        <strain evidence="3 4">KC603</strain>
    </source>
</reference>
<dbReference type="OrthoDB" id="127969at2"/>
<dbReference type="RefSeq" id="WP_131988003.1">
    <property type="nucleotide sequence ID" value="NZ_SMKL01000091.1"/>
</dbReference>
<evidence type="ECO:0000313" key="3">
    <source>
        <dbReference type="EMBL" id="TDC46686.1"/>
    </source>
</evidence>
<dbReference type="Proteomes" id="UP000295621">
    <property type="component" value="Unassembled WGS sequence"/>
</dbReference>
<name>A0A4R4RC52_9ACTN</name>
<organism evidence="3 4">
    <name type="scientific">Jiangella ureilytica</name>
    <dbReference type="NCBI Taxonomy" id="2530374"/>
    <lineage>
        <taxon>Bacteria</taxon>
        <taxon>Bacillati</taxon>
        <taxon>Actinomycetota</taxon>
        <taxon>Actinomycetes</taxon>
        <taxon>Jiangellales</taxon>
        <taxon>Jiangellaceae</taxon>
        <taxon>Jiangella</taxon>
    </lineage>
</organism>
<dbReference type="InterPro" id="IPR036278">
    <property type="entry name" value="Sialidase_sf"/>
</dbReference>
<accession>A0A4R4RC52</accession>
<feature type="compositionally biased region" description="Polar residues" evidence="1">
    <location>
        <begin position="596"/>
        <end position="606"/>
    </location>
</feature>
<evidence type="ECO:0000256" key="1">
    <source>
        <dbReference type="SAM" id="MobiDB-lite"/>
    </source>
</evidence>
<dbReference type="CDD" id="cd15482">
    <property type="entry name" value="Sialidase_non-viral"/>
    <property type="match status" value="1"/>
</dbReference>
<protein>
    <recommendedName>
        <fullName evidence="5">Exo-alpha-sialidase</fullName>
    </recommendedName>
</protein>
<evidence type="ECO:0008006" key="5">
    <source>
        <dbReference type="Google" id="ProtNLM"/>
    </source>
</evidence>
<evidence type="ECO:0000313" key="4">
    <source>
        <dbReference type="Proteomes" id="UP000295621"/>
    </source>
</evidence>
<dbReference type="AlphaFoldDB" id="A0A4R4RC52"/>
<sequence>MRTRRPAAVPIAALSTALIAGIAAAAPLTPGGSTEVTVGSNDSLFSQNKQNEPGLAVNPVQPNILAAGANDNIDMEACNAADDRTCPFTPGVGLSGVQFSTDAGRTWSQPTYTGYSARVTPSCIGQPDLAPGQPPPADTGCVPDPAGPIGTLPNYVENGMVSNGDPELAFGPVPDEDGDFSWENGQRLYYTNIATPFPGNPGFRGAAAIAISRTDDIAGAIAGQNDAWMDPVVVTRQSSALFSDKEQVWADNAESSPHFGNAYVCNVGFRGAGGAEPVLFARSTDGGDTWRTRQLTPATNNPQTGGRQGCAIRTDSAGVVYVVWVGTDIRTREGVFFQARSFDGGANFERPRAVVQPVAGIGQFDPAQGRFTIDGIAGARTNTFPSIDIANGAPSGADATDQILITWADDRVGTNQERAWVVSSTSGGDSYSGPMNANDGADRANFPAVAISPDGTDAWLVYNAWLDPWRTDTTSPRRVMGVVRHADVNPSTGAFGAWTTLLRGALGDGRASSANGLTSEFLGDYNYAVATREYGSLVWNDMRNGAVCPAINAYRQAFVEDVLSGETEPIVGDRPADRASAAELPNAHSDALRPGPNTQCPPTFGNSDIFGGTFSDES</sequence>